<dbReference type="VEuPathDB" id="MicrosporidiaDB:A0H76_1238"/>
<gene>
    <name evidence="1" type="ORF">A0H76_1238</name>
</gene>
<protein>
    <submittedName>
        <fullName evidence="1">Uncharacterized protein</fullName>
    </submittedName>
</protein>
<dbReference type="AlphaFoldDB" id="A0A1X0QHD8"/>
<organism evidence="1 2">
    <name type="scientific">Hepatospora eriocheir</name>
    <dbReference type="NCBI Taxonomy" id="1081669"/>
    <lineage>
        <taxon>Eukaryota</taxon>
        <taxon>Fungi</taxon>
        <taxon>Fungi incertae sedis</taxon>
        <taxon>Microsporidia</taxon>
        <taxon>Hepatosporidae</taxon>
        <taxon>Hepatospora</taxon>
    </lineage>
</organism>
<name>A0A1X0QHD8_9MICR</name>
<dbReference type="VEuPathDB" id="MicrosporidiaDB:HERIO_2724"/>
<accession>A0A1X0QHD8</accession>
<dbReference type="EMBL" id="LTAI01000266">
    <property type="protein sequence ID" value="ORD99200.1"/>
    <property type="molecule type" value="Genomic_DNA"/>
</dbReference>
<reference evidence="1 2" key="1">
    <citation type="journal article" date="2017" name="Environ. Microbiol.">
        <title>Decay of the glycolytic pathway and adaptation to intranuclear parasitism within Enterocytozoonidae microsporidia.</title>
        <authorList>
            <person name="Wiredu Boakye D."/>
            <person name="Jaroenlak P."/>
            <person name="Prachumwat A."/>
            <person name="Williams T.A."/>
            <person name="Bateman K.S."/>
            <person name="Itsathitphaisarn O."/>
            <person name="Sritunyalucksana K."/>
            <person name="Paszkiewicz K.H."/>
            <person name="Moore K.A."/>
            <person name="Stentiford G.D."/>
            <person name="Williams B.A."/>
        </authorList>
    </citation>
    <scope>NUCLEOTIDE SEQUENCE [LARGE SCALE GENOMIC DNA]</scope>
    <source>
        <strain evidence="2">canceri</strain>
    </source>
</reference>
<evidence type="ECO:0000313" key="2">
    <source>
        <dbReference type="Proteomes" id="UP000192501"/>
    </source>
</evidence>
<comment type="caution">
    <text evidence="1">The sequence shown here is derived from an EMBL/GenBank/DDBJ whole genome shotgun (WGS) entry which is preliminary data.</text>
</comment>
<dbReference type="Proteomes" id="UP000192501">
    <property type="component" value="Unassembled WGS sequence"/>
</dbReference>
<sequence>MNIIWLINFLSIKEIDSSCFVKKYEEKEYIKELKELYNDISNTALINLLCKFIIEYPINAVLNSFNNNTPFEFEVNFSDLEKIQLRKEVKDYLNNFKVEKQNTKDRYLEIENFIHKPTIVYLNPITSTENKNKAIYCNLFFILRINLKENKILENFQSRYEKIKENENFKNDENCIVILQNIKYYLEIWSEMNSIFSLDTFNLIYKIKPFVEKVFNDEPYFIFKNIKEKFIETLNILQEIDGLEKDIYDLIDCIYKNYKILEDFTKNDCQENQLEYFKFKEEKFKVLEKESLRLLNYFKLVKLNNNFNKSIYIEYSENLYSIVEFFKNNQILAFYLLATETD</sequence>
<proteinExistence type="predicted"/>
<evidence type="ECO:0000313" key="1">
    <source>
        <dbReference type="EMBL" id="ORD99200.1"/>
    </source>
</evidence>
<dbReference type="VEuPathDB" id="MicrosporidiaDB:HERIO_1821"/>